<dbReference type="CDD" id="cd09276">
    <property type="entry name" value="Rnase_HI_RT_non_LTR"/>
    <property type="match status" value="1"/>
</dbReference>
<accession>A0AAV9ZPX0</accession>
<name>A0AAV9ZPX0_9AGAR</name>
<dbReference type="AlphaFoldDB" id="A0AAV9ZPX0"/>
<feature type="compositionally biased region" description="Basic residues" evidence="1">
    <location>
        <begin position="449"/>
        <end position="460"/>
    </location>
</feature>
<feature type="compositionally biased region" description="Basic and acidic residues" evidence="1">
    <location>
        <begin position="426"/>
        <end position="443"/>
    </location>
</feature>
<organism evidence="2 3">
    <name type="scientific">Favolaschia claudopus</name>
    <dbReference type="NCBI Taxonomy" id="2862362"/>
    <lineage>
        <taxon>Eukaryota</taxon>
        <taxon>Fungi</taxon>
        <taxon>Dikarya</taxon>
        <taxon>Basidiomycota</taxon>
        <taxon>Agaricomycotina</taxon>
        <taxon>Agaricomycetes</taxon>
        <taxon>Agaricomycetidae</taxon>
        <taxon>Agaricales</taxon>
        <taxon>Marasmiineae</taxon>
        <taxon>Mycenaceae</taxon>
        <taxon>Favolaschia</taxon>
    </lineage>
</organism>
<evidence type="ECO:0008006" key="4">
    <source>
        <dbReference type="Google" id="ProtNLM"/>
    </source>
</evidence>
<evidence type="ECO:0000256" key="1">
    <source>
        <dbReference type="SAM" id="MobiDB-lite"/>
    </source>
</evidence>
<dbReference type="EMBL" id="JAWWNJ010000122">
    <property type="protein sequence ID" value="KAK6988514.1"/>
    <property type="molecule type" value="Genomic_DNA"/>
</dbReference>
<proteinExistence type="predicted"/>
<dbReference type="InterPro" id="IPR036397">
    <property type="entry name" value="RNaseH_sf"/>
</dbReference>
<dbReference type="SUPFAM" id="SSF53098">
    <property type="entry name" value="Ribonuclease H-like"/>
    <property type="match status" value="1"/>
</dbReference>
<evidence type="ECO:0000313" key="3">
    <source>
        <dbReference type="Proteomes" id="UP001362999"/>
    </source>
</evidence>
<reference evidence="2 3" key="1">
    <citation type="journal article" date="2024" name="J Genomics">
        <title>Draft genome sequencing and assembly of Favolaschia claudopus CIRM-BRFM 2984 isolated from oak limbs.</title>
        <authorList>
            <person name="Navarro D."/>
            <person name="Drula E."/>
            <person name="Chaduli D."/>
            <person name="Cazenave R."/>
            <person name="Ahrendt S."/>
            <person name="Wang J."/>
            <person name="Lipzen A."/>
            <person name="Daum C."/>
            <person name="Barry K."/>
            <person name="Grigoriev I.V."/>
            <person name="Favel A."/>
            <person name="Rosso M.N."/>
            <person name="Martin F."/>
        </authorList>
    </citation>
    <scope>NUCLEOTIDE SEQUENCE [LARGE SCALE GENOMIC DNA]</scope>
    <source>
        <strain evidence="2 3">CIRM-BRFM 2984</strain>
    </source>
</reference>
<evidence type="ECO:0000313" key="2">
    <source>
        <dbReference type="EMBL" id="KAK6988514.1"/>
    </source>
</evidence>
<dbReference type="InterPro" id="IPR012337">
    <property type="entry name" value="RNaseH-like_sf"/>
</dbReference>
<dbReference type="Proteomes" id="UP001362999">
    <property type="component" value="Unassembled WGS sequence"/>
</dbReference>
<dbReference type="GO" id="GO:0003676">
    <property type="term" value="F:nucleic acid binding"/>
    <property type="evidence" value="ECO:0007669"/>
    <property type="project" value="InterPro"/>
</dbReference>
<keyword evidence="3" id="KW-1185">Reference proteome</keyword>
<gene>
    <name evidence="2" type="ORF">R3P38DRAFT_3228807</name>
</gene>
<protein>
    <recommendedName>
        <fullName evidence="4">RNase H type-1 domain-containing protein</fullName>
    </recommendedName>
</protein>
<comment type="caution">
    <text evidence="2">The sequence shown here is derived from an EMBL/GenBank/DDBJ whole genome shotgun (WGS) entry which is preliminary data.</text>
</comment>
<feature type="region of interest" description="Disordered" evidence="1">
    <location>
        <begin position="414"/>
        <end position="466"/>
    </location>
</feature>
<dbReference type="Gene3D" id="3.30.420.10">
    <property type="entry name" value="Ribonuclease H-like superfamily/Ribonuclease H"/>
    <property type="match status" value="1"/>
</dbReference>
<sequence>MLTTLPSSYGSISYASKLLYKSAAPRFPPSAHSRKTRRTFPLHSSSSFLLTQSHTFQLNPDDFETIRPFPVAPSWKAQFTIDIATSKDAALEHALERHRNFDLYMRDDSFTRHLHLGSSTDHTVFESEVTGAILALSSLPSLPHVKRVFLGIDNQSAMRALHRHRQQPGQYLLLAFHEELEKLQSRVPRLQLHIGWTPGHVDFPPNERVDNEAKLAAQNDNKPHPNTPPLLLSPLPRSIAATKAEFLSKTTTLWTTMWKASPRYQKYRRIDKGATVNSIHKPLMNLSRRNSSLIVQLRTAAVALNSWLFKINRANSARNANVEKTCHITSSHAHSTTNNGPTCAPHSIYITTIQPNSNPYYLSYFESFPDITPLPPISPNAPITITILPHNTYATKKTANHHLTLQIPRRSSLAPHTGVRVKVAPHSHERTSQGRSALDREYESSSLRTRTRPRSSRSRPARPVCPALCPDQGPHTLDSLQTVVVTCTIAAARLAHDN</sequence>